<gene>
    <name evidence="2" type="ORF">PROQFM164_S04g000134</name>
</gene>
<proteinExistence type="predicted"/>
<reference evidence="2" key="1">
    <citation type="journal article" date="2014" name="Nat. Commun.">
        <title>Multiple recent horizontal transfers of a large genomic region in cheese making fungi.</title>
        <authorList>
            <person name="Cheeseman K."/>
            <person name="Ropars J."/>
            <person name="Renault P."/>
            <person name="Dupont J."/>
            <person name="Gouzy J."/>
            <person name="Branca A."/>
            <person name="Abraham A.L."/>
            <person name="Ceppi M."/>
            <person name="Conseiller E."/>
            <person name="Debuchy R."/>
            <person name="Malagnac F."/>
            <person name="Goarin A."/>
            <person name="Silar P."/>
            <person name="Lacoste S."/>
            <person name="Sallet E."/>
            <person name="Bensimon A."/>
            <person name="Giraud T."/>
            <person name="Brygoo Y."/>
        </authorList>
    </citation>
    <scope>NUCLEOTIDE SEQUENCE [LARGE SCALE GENOMIC DNA]</scope>
    <source>
        <strain evidence="2">FM164</strain>
    </source>
</reference>
<evidence type="ECO:0000313" key="2">
    <source>
        <dbReference type="EMBL" id="CDM35253.1"/>
    </source>
</evidence>
<evidence type="ECO:0000313" key="3">
    <source>
        <dbReference type="Proteomes" id="UP000030686"/>
    </source>
</evidence>
<dbReference type="EMBL" id="HG792018">
    <property type="protein sequence ID" value="CDM35253.1"/>
    <property type="molecule type" value="Genomic_DNA"/>
</dbReference>
<dbReference type="AlphaFoldDB" id="W6QEX0"/>
<evidence type="ECO:0000256" key="1">
    <source>
        <dbReference type="SAM" id="MobiDB-lite"/>
    </source>
</evidence>
<feature type="region of interest" description="Disordered" evidence="1">
    <location>
        <begin position="1"/>
        <end position="24"/>
    </location>
</feature>
<dbReference type="OrthoDB" id="10486013at2759"/>
<name>W6QEX0_PENRF</name>
<feature type="compositionally biased region" description="Polar residues" evidence="1">
    <location>
        <begin position="1"/>
        <end position="10"/>
    </location>
</feature>
<dbReference type="Proteomes" id="UP000030686">
    <property type="component" value="Unassembled WGS sequence"/>
</dbReference>
<protein>
    <submittedName>
        <fullName evidence="2">Genomic scaffold, ProqFM164S04</fullName>
    </submittedName>
</protein>
<organism evidence="2 3">
    <name type="scientific">Penicillium roqueforti (strain FM164)</name>
    <dbReference type="NCBI Taxonomy" id="1365484"/>
    <lineage>
        <taxon>Eukaryota</taxon>
        <taxon>Fungi</taxon>
        <taxon>Dikarya</taxon>
        <taxon>Ascomycota</taxon>
        <taxon>Pezizomycotina</taxon>
        <taxon>Eurotiomycetes</taxon>
        <taxon>Eurotiomycetidae</taxon>
        <taxon>Eurotiales</taxon>
        <taxon>Aspergillaceae</taxon>
        <taxon>Penicillium</taxon>
    </lineage>
</organism>
<keyword evidence="3" id="KW-1185">Reference proteome</keyword>
<accession>W6QEX0</accession>
<sequence length="74" mass="8062">MLIISNTAKNVGQDRGPTPDTADKRCIKISTSNQRMSSGLSQKGEEKAMLNLEDLPSDKLIRLFDGNCPEAIAQ</sequence>